<dbReference type="CDD" id="cd00751">
    <property type="entry name" value="thiolase"/>
    <property type="match status" value="1"/>
</dbReference>
<dbReference type="InterPro" id="IPR016039">
    <property type="entry name" value="Thiolase-like"/>
</dbReference>
<feature type="active site" description="Proton acceptor" evidence="4">
    <location>
        <position position="379"/>
    </location>
</feature>
<dbReference type="EMBL" id="JACIFH010000001">
    <property type="protein sequence ID" value="MBB4141114.1"/>
    <property type="molecule type" value="Genomic_DNA"/>
</dbReference>
<proteinExistence type="inferred from homology"/>
<evidence type="ECO:0000256" key="1">
    <source>
        <dbReference type="ARBA" id="ARBA00010982"/>
    </source>
</evidence>
<dbReference type="Pfam" id="PF02803">
    <property type="entry name" value="Thiolase_C"/>
    <property type="match status" value="1"/>
</dbReference>
<evidence type="ECO:0000256" key="4">
    <source>
        <dbReference type="PIRSR" id="PIRSR000429-1"/>
    </source>
</evidence>
<protein>
    <submittedName>
        <fullName evidence="8">Acetyl-CoA acyltransferase</fullName>
        <ecNumber evidence="8">2.3.1.16</ecNumber>
    </submittedName>
</protein>
<dbReference type="PANTHER" id="PTHR43365">
    <property type="entry name" value="BLR7806 PROTEIN"/>
    <property type="match status" value="1"/>
</dbReference>
<dbReference type="Pfam" id="PF00108">
    <property type="entry name" value="Thiolase_N"/>
    <property type="match status" value="1"/>
</dbReference>
<comment type="similarity">
    <text evidence="1 5">Belongs to the thiolase-like superfamily. Thiolase family.</text>
</comment>
<evidence type="ECO:0000259" key="6">
    <source>
        <dbReference type="Pfam" id="PF00108"/>
    </source>
</evidence>
<dbReference type="AlphaFoldDB" id="A0AA40SRV7"/>
<name>A0AA40SRV7_9MICO</name>
<evidence type="ECO:0000256" key="3">
    <source>
        <dbReference type="ARBA" id="ARBA00023315"/>
    </source>
</evidence>
<evidence type="ECO:0000313" key="8">
    <source>
        <dbReference type="EMBL" id="MBB4141114.1"/>
    </source>
</evidence>
<keyword evidence="2 5" id="KW-0808">Transferase</keyword>
<dbReference type="PANTHER" id="PTHR43365:SF1">
    <property type="entry name" value="ACETYL-COA C-ACYLTRANSFERASE"/>
    <property type="match status" value="1"/>
</dbReference>
<evidence type="ECO:0000313" key="9">
    <source>
        <dbReference type="Proteomes" id="UP000549113"/>
    </source>
</evidence>
<dbReference type="PIRSF" id="PIRSF000429">
    <property type="entry name" value="Ac-CoA_Ac_transf"/>
    <property type="match status" value="1"/>
</dbReference>
<dbReference type="Proteomes" id="UP000549113">
    <property type="component" value="Unassembled WGS sequence"/>
</dbReference>
<evidence type="ECO:0000259" key="7">
    <source>
        <dbReference type="Pfam" id="PF02803"/>
    </source>
</evidence>
<feature type="domain" description="Thiolase C-terminal" evidence="7">
    <location>
        <begin position="271"/>
        <end position="392"/>
    </location>
</feature>
<dbReference type="InterPro" id="IPR020617">
    <property type="entry name" value="Thiolase_C"/>
</dbReference>
<dbReference type="SUPFAM" id="SSF53901">
    <property type="entry name" value="Thiolase-like"/>
    <property type="match status" value="2"/>
</dbReference>
<evidence type="ECO:0000256" key="5">
    <source>
        <dbReference type="RuleBase" id="RU003557"/>
    </source>
</evidence>
<organism evidence="8 9">
    <name type="scientific">Microbacterium invictum</name>
    <dbReference type="NCBI Taxonomy" id="515415"/>
    <lineage>
        <taxon>Bacteria</taxon>
        <taxon>Bacillati</taxon>
        <taxon>Actinomycetota</taxon>
        <taxon>Actinomycetes</taxon>
        <taxon>Micrococcales</taxon>
        <taxon>Microbacteriaceae</taxon>
        <taxon>Microbacterium</taxon>
    </lineage>
</organism>
<keyword evidence="9" id="KW-1185">Reference proteome</keyword>
<reference evidence="8 9" key="1">
    <citation type="submission" date="2020-08" db="EMBL/GenBank/DDBJ databases">
        <title>Sequencing the genomes of 1000 actinobacteria strains.</title>
        <authorList>
            <person name="Klenk H.-P."/>
        </authorList>
    </citation>
    <scope>NUCLEOTIDE SEQUENCE [LARGE SCALE GENOMIC DNA]</scope>
    <source>
        <strain evidence="8 9">DSM 19600</strain>
    </source>
</reference>
<dbReference type="InterPro" id="IPR020616">
    <property type="entry name" value="Thiolase_N"/>
</dbReference>
<feature type="active site" description="Acyl-thioester intermediate" evidence="4">
    <location>
        <position position="91"/>
    </location>
</feature>
<dbReference type="Gene3D" id="3.40.47.10">
    <property type="match status" value="2"/>
</dbReference>
<feature type="domain" description="Thiolase N-terminal" evidence="6">
    <location>
        <begin position="5"/>
        <end position="263"/>
    </location>
</feature>
<dbReference type="GO" id="GO:0003988">
    <property type="term" value="F:acetyl-CoA C-acyltransferase activity"/>
    <property type="evidence" value="ECO:0007669"/>
    <property type="project" value="UniProtKB-EC"/>
</dbReference>
<gene>
    <name evidence="8" type="ORF">BKA10_002908</name>
</gene>
<keyword evidence="3 5" id="KW-0012">Acyltransferase</keyword>
<dbReference type="NCBIfam" id="TIGR01930">
    <property type="entry name" value="AcCoA-C-Actrans"/>
    <property type="match status" value="1"/>
</dbReference>
<sequence>MRTAVIVDVVRTPSGRGKPGGALSGVHPVDLAAATLTALLDRSGLESTQIDDVLMGCVSQIGDQAMNIGRLAALAAGFDESVPAATIDRQCGSSQQAAHFAAQGVIAGAYDIVIAAGVESMSRVPLGSSRQGGSTAPGIAARYPDGLVNQGVSAELIAHKWGFSRAELDGFSALSHQRAAAAWTAGRFDSQVIPVLTPDQPDAVAFDETVRAGTTAEGLSGLPTVFRTDEMAARFPEIDFKITPGSSSPLTDAASAALIMSEDRARELGLTPRARFHAFAVVGDDPLFMLTGPIPATRRILERSGLSIDDIDAYEVNEAFAPVPLAWLREFDADAAKLNPWGGAIALGHAVGASGTRLLGTLLSYLEATGGRYGLQTMCEGGGMANATIIERL</sequence>
<accession>A0AA40SRV7</accession>
<comment type="caution">
    <text evidence="8">The sequence shown here is derived from an EMBL/GenBank/DDBJ whole genome shotgun (WGS) entry which is preliminary data.</text>
</comment>
<evidence type="ECO:0000256" key="2">
    <source>
        <dbReference type="ARBA" id="ARBA00022679"/>
    </source>
</evidence>
<feature type="active site" description="Proton acceptor" evidence="4">
    <location>
        <position position="349"/>
    </location>
</feature>
<dbReference type="InterPro" id="IPR002155">
    <property type="entry name" value="Thiolase"/>
</dbReference>
<dbReference type="RefSeq" id="WP_183500633.1">
    <property type="nucleotide sequence ID" value="NZ_BAABCO010000003.1"/>
</dbReference>
<dbReference type="EC" id="2.3.1.16" evidence="8"/>